<dbReference type="CDD" id="cd11614">
    <property type="entry name" value="SAF_CpaB_FlgA_like"/>
    <property type="match status" value="1"/>
</dbReference>
<dbReference type="PATRIC" id="fig|1307436.3.peg.4224"/>
<dbReference type="eggNOG" id="ENOG5033DYK">
    <property type="taxonomic scope" value="Bacteria"/>
</dbReference>
<feature type="transmembrane region" description="Helical" evidence="1">
    <location>
        <begin position="6"/>
        <end position="24"/>
    </location>
</feature>
<dbReference type="AlphaFoldDB" id="W7KPH1"/>
<dbReference type="OrthoDB" id="2896211at2"/>
<dbReference type="InterPro" id="IPR013974">
    <property type="entry name" value="SAF"/>
</dbReference>
<evidence type="ECO:0000313" key="3">
    <source>
        <dbReference type="EMBL" id="EWG09365.1"/>
    </source>
</evidence>
<evidence type="ECO:0000313" key="4">
    <source>
        <dbReference type="Proteomes" id="UP000019270"/>
    </source>
</evidence>
<sequence length="216" mass="24556">MKKTIFMRGLAVFFIISFIAYIFLYETKLHGMLNTSTVVFANKDFEPNEVIGEDDIYLGKYPNDLLHENVIVDPKKIVGQRATGFISVNDIFTEKKVDSPLLRAKDGEKFFAIPNSWIETIPGSLRRLDMVDLWLVQTDKSRPESNQFSVEKPILEGKVVAFIKNSSNTEVKGINSEKDRLDAGSQASQLEINMTNEEFIKVKKSVEAGYKLIFSY</sequence>
<name>W7KPH1_CYTFI</name>
<reference evidence="4" key="1">
    <citation type="submission" date="2013-03" db="EMBL/GenBank/DDBJ databases">
        <title>Draft genome sequence of Bacillus firmus DS1.</title>
        <authorList>
            <person name="Peng D."/>
            <person name="Zhu L."/>
            <person name="Sun M."/>
        </authorList>
    </citation>
    <scope>NUCLEOTIDE SEQUENCE [LARGE SCALE GENOMIC DNA]</scope>
    <source>
        <strain evidence="4">DS1</strain>
    </source>
</reference>
<evidence type="ECO:0000256" key="1">
    <source>
        <dbReference type="SAM" id="Phobius"/>
    </source>
</evidence>
<dbReference type="Gene3D" id="3.90.1210.10">
    <property type="entry name" value="Antifreeze-like/N-acetylneuraminic acid synthase C-terminal domain"/>
    <property type="match status" value="1"/>
</dbReference>
<reference evidence="3 4" key="2">
    <citation type="journal article" date="2016" name="Sci. Rep.">
        <title>A novel serine protease, Sep1, from Bacillus firmus DS-1 has nematicidal activity and degrades multiple intestinal-associated nematode proteins.</title>
        <authorList>
            <person name="Geng C."/>
            <person name="Nie X."/>
            <person name="Tang Z."/>
            <person name="Zhang Y."/>
            <person name="Lin J."/>
            <person name="Sun M."/>
            <person name="Peng D."/>
        </authorList>
    </citation>
    <scope>NUCLEOTIDE SEQUENCE [LARGE SCALE GENOMIC DNA]</scope>
    <source>
        <strain evidence="3 4">DS1</strain>
    </source>
</reference>
<keyword evidence="1" id="KW-0472">Membrane</keyword>
<dbReference type="SMART" id="SM00858">
    <property type="entry name" value="SAF"/>
    <property type="match status" value="1"/>
</dbReference>
<gene>
    <name evidence="3" type="ORF">PBF_19753</name>
</gene>
<evidence type="ECO:0000259" key="2">
    <source>
        <dbReference type="SMART" id="SM00858"/>
    </source>
</evidence>
<dbReference type="Pfam" id="PF08666">
    <property type="entry name" value="SAF"/>
    <property type="match status" value="1"/>
</dbReference>
<protein>
    <recommendedName>
        <fullName evidence="2">SAF domain-containing protein</fullName>
    </recommendedName>
</protein>
<dbReference type="Proteomes" id="UP000019270">
    <property type="component" value="Unassembled WGS sequence"/>
</dbReference>
<keyword evidence="1" id="KW-1133">Transmembrane helix</keyword>
<dbReference type="RefSeq" id="WP_035332130.1">
    <property type="nucleotide sequence ID" value="NZ_APVL01000018.1"/>
</dbReference>
<keyword evidence="1" id="KW-0812">Transmembrane</keyword>
<proteinExistence type="predicted"/>
<feature type="domain" description="SAF" evidence="2">
    <location>
        <begin position="36"/>
        <end position="98"/>
    </location>
</feature>
<comment type="caution">
    <text evidence="3">The sequence shown here is derived from an EMBL/GenBank/DDBJ whole genome shotgun (WGS) entry which is preliminary data.</text>
</comment>
<accession>W7KPH1</accession>
<dbReference type="EMBL" id="APVL01000018">
    <property type="protein sequence ID" value="EWG09365.1"/>
    <property type="molecule type" value="Genomic_DNA"/>
</dbReference>
<organism evidence="3 4">
    <name type="scientific">Cytobacillus firmus DS1</name>
    <dbReference type="NCBI Taxonomy" id="1307436"/>
    <lineage>
        <taxon>Bacteria</taxon>
        <taxon>Bacillati</taxon>
        <taxon>Bacillota</taxon>
        <taxon>Bacilli</taxon>
        <taxon>Bacillales</taxon>
        <taxon>Bacillaceae</taxon>
        <taxon>Cytobacillus</taxon>
    </lineage>
</organism>